<sequence>MQDEEIFERAVRAGDAATVARMLRAAPGLARPRGEGASDPVALAARHGRLEVLRLLVEAGGLPAAEGDRPTALMQAAAAGDAAAVALLLERGADPASQDAAGRTAADHAGEAGHAEVAQGLKTAAEAERILR</sequence>
<keyword evidence="1" id="KW-0677">Repeat</keyword>
<dbReference type="InterPro" id="IPR036770">
    <property type="entry name" value="Ankyrin_rpt-contain_sf"/>
</dbReference>
<dbReference type="InterPro" id="IPR002110">
    <property type="entry name" value="Ankyrin_rpt"/>
</dbReference>
<evidence type="ECO:0000256" key="1">
    <source>
        <dbReference type="ARBA" id="ARBA00022737"/>
    </source>
</evidence>
<dbReference type="EMBL" id="JAUTWS010000007">
    <property type="protein sequence ID" value="MDO9708504.1"/>
    <property type="molecule type" value="Genomic_DNA"/>
</dbReference>
<comment type="caution">
    <text evidence="4">The sequence shown here is derived from an EMBL/GenBank/DDBJ whole genome shotgun (WGS) entry which is preliminary data.</text>
</comment>
<dbReference type="SMART" id="SM00248">
    <property type="entry name" value="ANK"/>
    <property type="match status" value="2"/>
</dbReference>
<dbReference type="SUPFAM" id="SSF48403">
    <property type="entry name" value="Ankyrin repeat"/>
    <property type="match status" value="1"/>
</dbReference>
<dbReference type="Gene3D" id="1.25.40.20">
    <property type="entry name" value="Ankyrin repeat-containing domain"/>
    <property type="match status" value="1"/>
</dbReference>
<keyword evidence="2 3" id="KW-0040">ANK repeat</keyword>
<dbReference type="Proteomes" id="UP001243009">
    <property type="component" value="Unassembled WGS sequence"/>
</dbReference>
<dbReference type="Pfam" id="PF12796">
    <property type="entry name" value="Ank_2"/>
    <property type="match status" value="1"/>
</dbReference>
<dbReference type="InterPro" id="IPR050776">
    <property type="entry name" value="Ank_Repeat/CDKN_Inhibitor"/>
</dbReference>
<name>A0ABT9DX79_9PROT</name>
<organism evidence="4 5">
    <name type="scientific">Paracraurococcus lichenis</name>
    <dbReference type="NCBI Taxonomy" id="3064888"/>
    <lineage>
        <taxon>Bacteria</taxon>
        <taxon>Pseudomonadati</taxon>
        <taxon>Pseudomonadota</taxon>
        <taxon>Alphaproteobacteria</taxon>
        <taxon>Acetobacterales</taxon>
        <taxon>Roseomonadaceae</taxon>
        <taxon>Paracraurococcus</taxon>
    </lineage>
</organism>
<dbReference type="PROSITE" id="PS50088">
    <property type="entry name" value="ANK_REPEAT"/>
    <property type="match status" value="1"/>
</dbReference>
<evidence type="ECO:0000313" key="5">
    <source>
        <dbReference type="Proteomes" id="UP001243009"/>
    </source>
</evidence>
<protein>
    <submittedName>
        <fullName evidence="4">Ankyrin repeat domain-containing protein</fullName>
    </submittedName>
</protein>
<feature type="repeat" description="ANK" evidence="3">
    <location>
        <begin position="68"/>
        <end position="100"/>
    </location>
</feature>
<reference evidence="4 5" key="1">
    <citation type="submission" date="2023-08" db="EMBL/GenBank/DDBJ databases">
        <title>The draft genome sequence of Paracraurococcus sp. LOR1-02.</title>
        <authorList>
            <person name="Kingkaew E."/>
            <person name="Tanasupawat S."/>
        </authorList>
    </citation>
    <scope>NUCLEOTIDE SEQUENCE [LARGE SCALE GENOMIC DNA]</scope>
    <source>
        <strain evidence="4 5">LOR1-02</strain>
    </source>
</reference>
<dbReference type="PROSITE" id="PS50297">
    <property type="entry name" value="ANK_REP_REGION"/>
    <property type="match status" value="1"/>
</dbReference>
<gene>
    <name evidence="4" type="ORF">Q7A36_09125</name>
</gene>
<dbReference type="RefSeq" id="WP_305103374.1">
    <property type="nucleotide sequence ID" value="NZ_JAUTWS010000007.1"/>
</dbReference>
<accession>A0ABT9DX79</accession>
<evidence type="ECO:0000313" key="4">
    <source>
        <dbReference type="EMBL" id="MDO9708504.1"/>
    </source>
</evidence>
<dbReference type="PANTHER" id="PTHR24201">
    <property type="entry name" value="ANK_REP_REGION DOMAIN-CONTAINING PROTEIN"/>
    <property type="match status" value="1"/>
</dbReference>
<evidence type="ECO:0000256" key="3">
    <source>
        <dbReference type="PROSITE-ProRule" id="PRU00023"/>
    </source>
</evidence>
<keyword evidence="5" id="KW-1185">Reference proteome</keyword>
<proteinExistence type="predicted"/>
<evidence type="ECO:0000256" key="2">
    <source>
        <dbReference type="ARBA" id="ARBA00023043"/>
    </source>
</evidence>